<dbReference type="EMBL" id="JARK01001351">
    <property type="protein sequence ID" value="EYC23869.1"/>
    <property type="molecule type" value="Genomic_DNA"/>
</dbReference>
<dbReference type="InterPro" id="IPR035109">
    <property type="entry name" value="ASPR"/>
</dbReference>
<dbReference type="Proteomes" id="UP000024635">
    <property type="component" value="Unassembled WGS sequence"/>
</dbReference>
<organism evidence="2 3">
    <name type="scientific">Ancylostoma ceylanicum</name>
    <dbReference type="NCBI Taxonomy" id="53326"/>
    <lineage>
        <taxon>Eukaryota</taxon>
        <taxon>Metazoa</taxon>
        <taxon>Ecdysozoa</taxon>
        <taxon>Nematoda</taxon>
        <taxon>Chromadorea</taxon>
        <taxon>Rhabditida</taxon>
        <taxon>Rhabditina</taxon>
        <taxon>Rhabditomorpha</taxon>
        <taxon>Strongyloidea</taxon>
        <taxon>Ancylostomatidae</taxon>
        <taxon>Ancylostomatinae</taxon>
        <taxon>Ancylostoma</taxon>
    </lineage>
</organism>
<keyword evidence="3" id="KW-1185">Reference proteome</keyword>
<name>A0A016V880_9BILA</name>
<reference evidence="3" key="1">
    <citation type="journal article" date="2015" name="Nat. Genet.">
        <title>The genome and transcriptome of the zoonotic hookworm Ancylostoma ceylanicum identify infection-specific gene families.</title>
        <authorList>
            <person name="Schwarz E.M."/>
            <person name="Hu Y."/>
            <person name="Antoshechkin I."/>
            <person name="Miller M.M."/>
            <person name="Sternberg P.W."/>
            <person name="Aroian R.V."/>
        </authorList>
    </citation>
    <scope>NUCLEOTIDE SEQUENCE</scope>
    <source>
        <strain evidence="3">HY135</strain>
    </source>
</reference>
<dbReference type="OrthoDB" id="5904859at2759"/>
<feature type="signal peptide" evidence="1">
    <location>
        <begin position="1"/>
        <end position="19"/>
    </location>
</feature>
<evidence type="ECO:0000313" key="3">
    <source>
        <dbReference type="Proteomes" id="UP000024635"/>
    </source>
</evidence>
<comment type="caution">
    <text evidence="2">The sequence shown here is derived from an EMBL/GenBank/DDBJ whole genome shotgun (WGS) entry which is preliminary data.</text>
</comment>
<accession>A0A016V880</accession>
<evidence type="ECO:0000256" key="1">
    <source>
        <dbReference type="SAM" id="SignalP"/>
    </source>
</evidence>
<sequence length="126" mass="13967">MAQCYTILTLASLMALSVCLQLRPDCSQLGKYALHDGPRMQLFDKVQAHAPVKNVGLSLLYECALEGLAGLILENPRRPMTCPYSLGYYPLIFQLYVEGEDGADLNSVGSHTWEQIRTVSSYSYSS</sequence>
<evidence type="ECO:0000313" key="2">
    <source>
        <dbReference type="EMBL" id="EYC23869.1"/>
    </source>
</evidence>
<keyword evidence="1" id="KW-0732">Signal</keyword>
<dbReference type="Pfam" id="PF17641">
    <property type="entry name" value="ASPRs"/>
    <property type="match status" value="1"/>
</dbReference>
<protein>
    <submittedName>
        <fullName evidence="2">Uncharacterized protein</fullName>
    </submittedName>
</protein>
<feature type="chain" id="PRO_5001489019" evidence="1">
    <location>
        <begin position="20"/>
        <end position="126"/>
    </location>
</feature>
<proteinExistence type="predicted"/>
<gene>
    <name evidence="2" type="primary">Acey_s0015.g2880</name>
    <name evidence="2" type="ORF">Y032_0015g2880</name>
</gene>
<dbReference type="AlphaFoldDB" id="A0A016V880"/>